<sequence>MSLTTDQLCDILREYGIPFVQKITATSLQEAIEAANTLHYPVVMKISSPDISHKTDVGGIILNLNSDEEIKKAYLTMMDSVKKNARKARIDGVIIQKMAKSGLEVIVGVKLDPQFGHVIMFGLGGIFVEVYKDVSFRVTPIDRETARDMILEIKASSILQGARGREPADIDAIINVITGLSHMLRKNPDIIELDINPLIVYSHGVAAVDARMLTL</sequence>
<protein>
    <submittedName>
        <fullName evidence="1">Acetyl-CoA synthetase</fullName>
    </submittedName>
</protein>
<dbReference type="EMBL" id="QYBA01000164">
    <property type="protein sequence ID" value="TKY91598.1"/>
    <property type="molecule type" value="Genomic_DNA"/>
</dbReference>
<comment type="caution">
    <text evidence="1">The sequence shown here is derived from an EMBL/GenBank/DDBJ whole genome shotgun (WGS) entry which is preliminary data.</text>
</comment>
<proteinExistence type="predicted"/>
<name>A0AC61SAA8_9EURY</name>
<evidence type="ECO:0000313" key="1">
    <source>
        <dbReference type="EMBL" id="TKY91598.1"/>
    </source>
</evidence>
<gene>
    <name evidence="1" type="ORF">C5S46_04985</name>
</gene>
<dbReference type="Proteomes" id="UP000315423">
    <property type="component" value="Unassembled WGS sequence"/>
</dbReference>
<evidence type="ECO:0000313" key="2">
    <source>
        <dbReference type="Proteomes" id="UP000315423"/>
    </source>
</evidence>
<reference evidence="1" key="1">
    <citation type="submission" date="2018-09" db="EMBL/GenBank/DDBJ databases">
        <title>A genomic encyclopedia of anaerobic methanotrophic archaea.</title>
        <authorList>
            <person name="Skennerton C.T."/>
            <person name="Chadwick G.L."/>
            <person name="Laso-Perez R."/>
            <person name="Leu A.O."/>
            <person name="Speth D.R."/>
            <person name="Yu H."/>
            <person name="Morgan-Lang C."/>
            <person name="Hatzenpichler R."/>
            <person name="Goudeau D."/>
            <person name="Malmstrom R."/>
            <person name="Woyke T."/>
            <person name="Hallam S."/>
            <person name="Tyson G.W."/>
            <person name="Wegener G."/>
            <person name="Boetius A."/>
            <person name="Orphan V.J."/>
        </authorList>
    </citation>
    <scope>NUCLEOTIDE SEQUENCE</scope>
    <source>
        <strain evidence="1">CONS3730D10UFb2</strain>
    </source>
</reference>
<accession>A0AC61SAA8</accession>
<organism evidence="1 2">
    <name type="scientific">Candidatus Methanomarinus sp</name>
    <dbReference type="NCBI Taxonomy" id="3386244"/>
    <lineage>
        <taxon>Archaea</taxon>
        <taxon>Methanobacteriati</taxon>
        <taxon>Methanobacteriota</taxon>
        <taxon>Stenosarchaea group</taxon>
        <taxon>Methanomicrobia</taxon>
        <taxon>Methanosarcinales</taxon>
        <taxon>ANME-2 cluster</taxon>
        <taxon>Candidatus Methanocomedenaceae</taxon>
        <taxon>Candidatus Methanomarinus</taxon>
    </lineage>
</organism>